<name>A0A7W8JW89_9DEIO</name>
<evidence type="ECO:0000313" key="2">
    <source>
        <dbReference type="Proteomes" id="UP000552709"/>
    </source>
</evidence>
<gene>
    <name evidence="1" type="ORF">HNQ08_002191</name>
</gene>
<evidence type="ECO:0000313" key="1">
    <source>
        <dbReference type="EMBL" id="MBB5363093.1"/>
    </source>
</evidence>
<protein>
    <submittedName>
        <fullName evidence="1">Uncharacterized protein</fullName>
    </submittedName>
</protein>
<reference evidence="1 2" key="1">
    <citation type="submission" date="2020-08" db="EMBL/GenBank/DDBJ databases">
        <title>Genomic Encyclopedia of Type Strains, Phase IV (KMG-IV): sequencing the most valuable type-strain genomes for metagenomic binning, comparative biology and taxonomic classification.</title>
        <authorList>
            <person name="Goeker M."/>
        </authorList>
    </citation>
    <scope>NUCLEOTIDE SEQUENCE [LARGE SCALE GENOMIC DNA]</scope>
    <source>
        <strain evidence="1 2">DSM 27939</strain>
    </source>
</reference>
<proteinExistence type="predicted"/>
<comment type="caution">
    <text evidence="1">The sequence shown here is derived from an EMBL/GenBank/DDBJ whole genome shotgun (WGS) entry which is preliminary data.</text>
</comment>
<dbReference type="EMBL" id="JACHFL010000004">
    <property type="protein sequence ID" value="MBB5363093.1"/>
    <property type="molecule type" value="Genomic_DNA"/>
</dbReference>
<dbReference type="Proteomes" id="UP000552709">
    <property type="component" value="Unassembled WGS sequence"/>
</dbReference>
<dbReference type="AlphaFoldDB" id="A0A7W8JW89"/>
<sequence length="150" mass="16200">MSEWQLSDGTRVRVAPMAEGSTARPLDTAFKLMPAGTKADLKRGATDKTSRTFDSGMAEDGRVTGTNWGYDLAGNRTASAAFDAFYTILEDAHDTGAEVWCERNRLGETVWKGGRCSVMDLPEPVGADNIIDWSASLKGRGLRVDTPVTP</sequence>
<accession>A0A7W8JW89</accession>
<keyword evidence="2" id="KW-1185">Reference proteome</keyword>
<organism evidence="1 2">
    <name type="scientific">Deinococcus humi</name>
    <dbReference type="NCBI Taxonomy" id="662880"/>
    <lineage>
        <taxon>Bacteria</taxon>
        <taxon>Thermotogati</taxon>
        <taxon>Deinococcota</taxon>
        <taxon>Deinococci</taxon>
        <taxon>Deinococcales</taxon>
        <taxon>Deinococcaceae</taxon>
        <taxon>Deinococcus</taxon>
    </lineage>
</organism>
<dbReference type="RefSeq" id="WP_184131316.1">
    <property type="nucleotide sequence ID" value="NZ_JACHFL010000004.1"/>
</dbReference>